<dbReference type="Pfam" id="PF00172">
    <property type="entry name" value="Zn_clus"/>
    <property type="match status" value="1"/>
</dbReference>
<evidence type="ECO:0000256" key="3">
    <source>
        <dbReference type="ARBA" id="ARBA00023242"/>
    </source>
</evidence>
<dbReference type="Gene3D" id="4.10.240.10">
    <property type="entry name" value="Zn(2)-C6 fungal-type DNA-binding domain"/>
    <property type="match status" value="1"/>
</dbReference>
<keyword evidence="4" id="KW-0175">Coiled coil</keyword>
<keyword evidence="2" id="KW-0479">Metal-binding</keyword>
<organism evidence="6 7">
    <name type="scientific">Aureobasidium pullulans</name>
    <name type="common">Black yeast</name>
    <name type="synonym">Pullularia pullulans</name>
    <dbReference type="NCBI Taxonomy" id="5580"/>
    <lineage>
        <taxon>Eukaryota</taxon>
        <taxon>Fungi</taxon>
        <taxon>Dikarya</taxon>
        <taxon>Ascomycota</taxon>
        <taxon>Pezizomycotina</taxon>
        <taxon>Dothideomycetes</taxon>
        <taxon>Dothideomycetidae</taxon>
        <taxon>Dothideales</taxon>
        <taxon>Saccotheciaceae</taxon>
        <taxon>Aureobasidium</taxon>
    </lineage>
</organism>
<dbReference type="InterPro" id="IPR036864">
    <property type="entry name" value="Zn2-C6_fun-type_DNA-bd_sf"/>
</dbReference>
<dbReference type="PROSITE" id="PS00463">
    <property type="entry name" value="ZN2_CY6_FUNGAL_1"/>
    <property type="match status" value="1"/>
</dbReference>
<sequence>MAALSSRGRGNAPQLSCELCRERKVKCDKLDPCTGCIIAGVSCKTIYRDRLPRGRHARKFIDNLESSTPRVTRHANRRAAVTTAEASNKELRERVENLKTLLQSMANQGTVPPNTSNITAGRAAIQADRIPTTHRDRSEHFAQRHASSSEGVLVDVQSSHNNDAVLCTHAATQMALEGGVLAALGIGTESHSLVVEHQTGTPLDATGISRLVGVYFAQIDPILKMLHQPSVERLLLHGEKHLEISDAHSSADALQNAICYAAAGSMTDQKCQSLLGKSKSMLTEELCRACEKSLASANLISTSDTAILQAFVLYLVSLKLAQHSISRLTYRVVCEEVLRYEHKHLDFNTFFETQMKVRLWLTICMLDYQTAMSQRSDPLIDYGKVKEALAQLRHVNDADFGPSSLVAIEDQEDLTDMTFAYVLFQHQLAGRLLNFDALSENESEETRQGYAREFEEKALGVLRFCDPESSQLAWFTWHATQCHIAIIRVSRLRPLCKSLYNSDGTLQCPVRDSELLRMTLRVLEKTQMMHTDPRGEPYRWYSTMPWPMLASALSACGSCSNAELTLQGWPVLKWWYQQHEALIAQSGNDPSRGLLASAMQRASTNIAALSSQDFNGVSTDETNVSSSLLDTSTNMGFDNPGAILDEHDTCLNPNLDLALGVFDSLPWFADATSGELDAMFFNDWDFSHPTLE</sequence>
<reference evidence="6 7" key="1">
    <citation type="submission" date="2018-10" db="EMBL/GenBank/DDBJ databases">
        <title>Fifty Aureobasidium pullulans genomes reveal a recombining polyextremotolerant generalist.</title>
        <authorList>
            <person name="Gostincar C."/>
            <person name="Turk M."/>
            <person name="Zajc J."/>
            <person name="Gunde-Cimerman N."/>
        </authorList>
    </citation>
    <scope>NUCLEOTIDE SEQUENCE [LARGE SCALE GENOMIC DNA]</scope>
    <source>
        <strain evidence="6 7">EXF-3844</strain>
    </source>
</reference>
<dbReference type="GO" id="GO:0000981">
    <property type="term" value="F:DNA-binding transcription factor activity, RNA polymerase II-specific"/>
    <property type="evidence" value="ECO:0007669"/>
    <property type="project" value="InterPro"/>
</dbReference>
<dbReference type="AlphaFoldDB" id="A0A4S9TSG3"/>
<dbReference type="PROSITE" id="PS50048">
    <property type="entry name" value="ZN2_CY6_FUNGAL_2"/>
    <property type="match status" value="1"/>
</dbReference>
<dbReference type="GO" id="GO:0008270">
    <property type="term" value="F:zinc ion binding"/>
    <property type="evidence" value="ECO:0007669"/>
    <property type="project" value="InterPro"/>
</dbReference>
<comment type="caution">
    <text evidence="6">The sequence shown here is derived from an EMBL/GenBank/DDBJ whole genome shotgun (WGS) entry which is preliminary data.</text>
</comment>
<evidence type="ECO:0000313" key="6">
    <source>
        <dbReference type="EMBL" id="THZ28212.1"/>
    </source>
</evidence>
<evidence type="ECO:0000256" key="2">
    <source>
        <dbReference type="ARBA" id="ARBA00022723"/>
    </source>
</evidence>
<dbReference type="InterPro" id="IPR001138">
    <property type="entry name" value="Zn2Cys6_DnaBD"/>
</dbReference>
<proteinExistence type="predicted"/>
<accession>A0A4S9TSG3</accession>
<feature type="coiled-coil region" evidence="4">
    <location>
        <begin position="81"/>
        <end position="108"/>
    </location>
</feature>
<dbReference type="EMBL" id="QZBN01001329">
    <property type="protein sequence ID" value="THZ28212.1"/>
    <property type="molecule type" value="Genomic_DNA"/>
</dbReference>
<dbReference type="PANTHER" id="PTHR31001:SF50">
    <property type="entry name" value="ZN(II)2CYS6 TRANSCRIPTION FACTOR (EUROFUNG)"/>
    <property type="match status" value="1"/>
</dbReference>
<dbReference type="SUPFAM" id="SSF57701">
    <property type="entry name" value="Zn2/Cys6 DNA-binding domain"/>
    <property type="match status" value="1"/>
</dbReference>
<dbReference type="SMART" id="SM00066">
    <property type="entry name" value="GAL4"/>
    <property type="match status" value="1"/>
</dbReference>
<dbReference type="PANTHER" id="PTHR31001">
    <property type="entry name" value="UNCHARACTERIZED TRANSCRIPTIONAL REGULATORY PROTEIN"/>
    <property type="match status" value="1"/>
</dbReference>
<protein>
    <recommendedName>
        <fullName evidence="5">Zn(2)-C6 fungal-type domain-containing protein</fullName>
    </recommendedName>
</protein>
<comment type="subcellular location">
    <subcellularLocation>
        <location evidence="1">Nucleus</location>
    </subcellularLocation>
</comment>
<dbReference type="GO" id="GO:0005634">
    <property type="term" value="C:nucleus"/>
    <property type="evidence" value="ECO:0007669"/>
    <property type="project" value="UniProtKB-SubCell"/>
</dbReference>
<evidence type="ECO:0000313" key="7">
    <source>
        <dbReference type="Proteomes" id="UP000310121"/>
    </source>
</evidence>
<dbReference type="Proteomes" id="UP000310121">
    <property type="component" value="Unassembled WGS sequence"/>
</dbReference>
<feature type="domain" description="Zn(2)-C6 fungal-type" evidence="5">
    <location>
        <begin position="16"/>
        <end position="45"/>
    </location>
</feature>
<dbReference type="CDD" id="cd12148">
    <property type="entry name" value="fungal_TF_MHR"/>
    <property type="match status" value="1"/>
</dbReference>
<dbReference type="CDD" id="cd00067">
    <property type="entry name" value="GAL4"/>
    <property type="match status" value="1"/>
</dbReference>
<name>A0A4S9TSG3_AURPU</name>
<gene>
    <name evidence="6" type="ORF">D6C90_08937</name>
</gene>
<evidence type="ECO:0000256" key="1">
    <source>
        <dbReference type="ARBA" id="ARBA00004123"/>
    </source>
</evidence>
<evidence type="ECO:0000256" key="4">
    <source>
        <dbReference type="SAM" id="Coils"/>
    </source>
</evidence>
<keyword evidence="3" id="KW-0539">Nucleus</keyword>
<evidence type="ECO:0000259" key="5">
    <source>
        <dbReference type="PROSITE" id="PS50048"/>
    </source>
</evidence>
<dbReference type="InterPro" id="IPR050613">
    <property type="entry name" value="Sec_Metabolite_Reg"/>
</dbReference>